<organism evidence="3 4">
    <name type="scientific">Skeletonema marinoi</name>
    <dbReference type="NCBI Taxonomy" id="267567"/>
    <lineage>
        <taxon>Eukaryota</taxon>
        <taxon>Sar</taxon>
        <taxon>Stramenopiles</taxon>
        <taxon>Ochrophyta</taxon>
        <taxon>Bacillariophyta</taxon>
        <taxon>Coscinodiscophyceae</taxon>
        <taxon>Thalassiosirophycidae</taxon>
        <taxon>Thalassiosirales</taxon>
        <taxon>Skeletonemataceae</taxon>
        <taxon>Skeletonema</taxon>
        <taxon>Skeletonema marinoi-dohrnii complex</taxon>
    </lineage>
</organism>
<feature type="transmembrane region" description="Helical" evidence="1">
    <location>
        <begin position="84"/>
        <end position="104"/>
    </location>
</feature>
<gene>
    <name evidence="3" type="ORF">QTG54_007251</name>
</gene>
<feature type="signal peptide" evidence="2">
    <location>
        <begin position="1"/>
        <end position="26"/>
    </location>
</feature>
<keyword evidence="1" id="KW-0472">Membrane</keyword>
<sequence length="162" mass="18798">MKKMKYLFMMVVVIVIPSPHSVVVNAQQIKFTSNENIQEKHKEAHYAPRSQKYWDEHNIERPDYAKTDAEIMAERGERIGSSKLLSIALISAISFLIFLVYAFATDNIGIITNKWNWLLELIGIRGHRLGTSTEKDRISEKEARLKRFEMNPKDMLDNMKAD</sequence>
<dbReference type="AlphaFoldDB" id="A0AAD8Y9G7"/>
<proteinExistence type="predicted"/>
<evidence type="ECO:0000313" key="4">
    <source>
        <dbReference type="Proteomes" id="UP001224775"/>
    </source>
</evidence>
<keyword evidence="1" id="KW-1133">Transmembrane helix</keyword>
<evidence type="ECO:0000256" key="2">
    <source>
        <dbReference type="SAM" id="SignalP"/>
    </source>
</evidence>
<dbReference type="EMBL" id="JATAAI010000012">
    <property type="protein sequence ID" value="KAK1741678.1"/>
    <property type="molecule type" value="Genomic_DNA"/>
</dbReference>
<protein>
    <submittedName>
        <fullName evidence="3">Uncharacterized protein</fullName>
    </submittedName>
</protein>
<reference evidence="3" key="1">
    <citation type="submission" date="2023-06" db="EMBL/GenBank/DDBJ databases">
        <title>Survivors Of The Sea: Transcriptome response of Skeletonema marinoi to long-term dormancy.</title>
        <authorList>
            <person name="Pinder M.I.M."/>
            <person name="Kourtchenko O."/>
            <person name="Robertson E.K."/>
            <person name="Larsson T."/>
            <person name="Maumus F."/>
            <person name="Osuna-Cruz C.M."/>
            <person name="Vancaester E."/>
            <person name="Stenow R."/>
            <person name="Vandepoele K."/>
            <person name="Ploug H."/>
            <person name="Bruchert V."/>
            <person name="Godhe A."/>
            <person name="Topel M."/>
        </authorList>
    </citation>
    <scope>NUCLEOTIDE SEQUENCE</scope>
    <source>
        <strain evidence="3">R05AC</strain>
    </source>
</reference>
<evidence type="ECO:0000313" key="3">
    <source>
        <dbReference type="EMBL" id="KAK1741678.1"/>
    </source>
</evidence>
<evidence type="ECO:0000256" key="1">
    <source>
        <dbReference type="SAM" id="Phobius"/>
    </source>
</evidence>
<dbReference type="Proteomes" id="UP001224775">
    <property type="component" value="Unassembled WGS sequence"/>
</dbReference>
<accession>A0AAD8Y9G7</accession>
<feature type="chain" id="PRO_5042040003" evidence="2">
    <location>
        <begin position="27"/>
        <end position="162"/>
    </location>
</feature>
<comment type="caution">
    <text evidence="3">The sequence shown here is derived from an EMBL/GenBank/DDBJ whole genome shotgun (WGS) entry which is preliminary data.</text>
</comment>
<name>A0AAD8Y9G7_9STRA</name>
<keyword evidence="1" id="KW-0812">Transmembrane</keyword>
<keyword evidence="4" id="KW-1185">Reference proteome</keyword>
<keyword evidence="2" id="KW-0732">Signal</keyword>